<evidence type="ECO:0000313" key="6">
    <source>
        <dbReference type="EMBL" id="AVO38899.1"/>
    </source>
</evidence>
<accession>A0A2S0MSN2</accession>
<keyword evidence="7" id="KW-1185">Reference proteome</keyword>
<dbReference type="Pfam" id="PF01464">
    <property type="entry name" value="SLT"/>
    <property type="match status" value="1"/>
</dbReference>
<comment type="similarity">
    <text evidence="2">Belongs to the virb1 family.</text>
</comment>
<dbReference type="InterPro" id="IPR008939">
    <property type="entry name" value="Lytic_TGlycosylase_superhlx_U"/>
</dbReference>
<dbReference type="KEGG" id="thas:C6Y53_15115"/>
<dbReference type="SUPFAM" id="SSF48435">
    <property type="entry name" value="Bacterial muramidases"/>
    <property type="match status" value="1"/>
</dbReference>
<feature type="signal peptide" evidence="4">
    <location>
        <begin position="1"/>
        <end position="21"/>
    </location>
</feature>
<evidence type="ECO:0000313" key="7">
    <source>
        <dbReference type="Proteomes" id="UP000237655"/>
    </source>
</evidence>
<sequence>MTRIAALTACLWATAPGVVLSAPSDAQAAQSLSAAFEQMRAGDWGAALAAAGAQASVARDIVEWHRLRAGEGSAADAMAFLDRRPDWPGLDWLRRRSEPAVVSAGRDAMVAFFAEAPPQTPEGVLGHSAVLAATGHEGDAEAELVMAWRTMPMGATVQGDYLEKHRKLLAPHHAARLDRMLWDGHIESARRMVPLVDDGQGKLAEARIALYDMAPGVDARIEAVPDMLRDAPGLAHARFVWRDRKKGRDEDAIELLLERSKTPALLGEPEKWAKRRVALARQDMRNGNPERAYRIASVHHTTPEAGYVYADLEWTAGFIALRLLGDPATALRHFQRFEAAVASPISKGRAGYWIGRAQEALGNPDGAQAGYALAAGYQTSFYGLLAAEQIGRGFDSNLADPPLLPDWREAEFMQSSVLKAALLLLKAGEDGLAERFLTHLVETLDPVAAGQLGNMVLDMGRPHLAVMIGKRAARGGVVLPAAYYPLHPLADMDLPMAKEMTLAIARRESEFDPVVVSHAGARGLMQVMPATAEAVAADMGILAAHRSEMLLSDWRYNARLGARYLAGLAGELNGNIVMMSAGYNAGPGRPIRWAQTYGDPRSGAVDIVDWIEMIPFDETRNYVMRVTESLPIYRARLGKTPLPIPFSQELTGSTLLAFAP</sequence>
<dbReference type="InterPro" id="IPR023346">
    <property type="entry name" value="Lysozyme-like_dom_sf"/>
</dbReference>
<dbReference type="InterPro" id="IPR000189">
    <property type="entry name" value="Transglyc_AS"/>
</dbReference>
<comment type="similarity">
    <text evidence="1">Belongs to the transglycosylase Slt family.</text>
</comment>
<dbReference type="GO" id="GO:0016020">
    <property type="term" value="C:membrane"/>
    <property type="evidence" value="ECO:0007669"/>
    <property type="project" value="InterPro"/>
</dbReference>
<evidence type="ECO:0000256" key="1">
    <source>
        <dbReference type="ARBA" id="ARBA00007734"/>
    </source>
</evidence>
<dbReference type="PROSITE" id="PS00922">
    <property type="entry name" value="TRANSGLYCOSYLASE"/>
    <property type="match status" value="1"/>
</dbReference>
<feature type="domain" description="Transglycosylase SLT" evidence="5">
    <location>
        <begin position="498"/>
        <end position="598"/>
    </location>
</feature>
<dbReference type="CDD" id="cd13401">
    <property type="entry name" value="Slt70-like"/>
    <property type="match status" value="1"/>
</dbReference>
<dbReference type="GO" id="GO:0008933">
    <property type="term" value="F:peptidoglycan lytic transglycosylase activity"/>
    <property type="evidence" value="ECO:0007669"/>
    <property type="project" value="InterPro"/>
</dbReference>
<dbReference type="Gene3D" id="1.10.530.10">
    <property type="match status" value="1"/>
</dbReference>
<keyword evidence="3 4" id="KW-0732">Signal</keyword>
<dbReference type="Proteomes" id="UP000237655">
    <property type="component" value="Chromosome"/>
</dbReference>
<evidence type="ECO:0000259" key="5">
    <source>
        <dbReference type="Pfam" id="PF01464"/>
    </source>
</evidence>
<evidence type="ECO:0000256" key="4">
    <source>
        <dbReference type="SAM" id="SignalP"/>
    </source>
</evidence>
<dbReference type="PANTHER" id="PTHR37423:SF2">
    <property type="entry name" value="MEMBRANE-BOUND LYTIC MUREIN TRANSGLYCOSYLASE C"/>
    <property type="match status" value="1"/>
</dbReference>
<organism evidence="6 7">
    <name type="scientific">Pukyongiella litopenaei</name>
    <dbReference type="NCBI Taxonomy" id="2605946"/>
    <lineage>
        <taxon>Bacteria</taxon>
        <taxon>Pseudomonadati</taxon>
        <taxon>Pseudomonadota</taxon>
        <taxon>Alphaproteobacteria</taxon>
        <taxon>Rhodobacterales</taxon>
        <taxon>Paracoccaceae</taxon>
        <taxon>Pukyongiella</taxon>
    </lineage>
</organism>
<evidence type="ECO:0000256" key="3">
    <source>
        <dbReference type="ARBA" id="ARBA00022729"/>
    </source>
</evidence>
<dbReference type="RefSeq" id="WP_106473209.1">
    <property type="nucleotide sequence ID" value="NZ_CP027665.1"/>
</dbReference>
<proteinExistence type="inferred from homology"/>
<dbReference type="InterPro" id="IPR008258">
    <property type="entry name" value="Transglycosylase_SLT_dom_1"/>
</dbReference>
<dbReference type="GO" id="GO:0042597">
    <property type="term" value="C:periplasmic space"/>
    <property type="evidence" value="ECO:0007669"/>
    <property type="project" value="InterPro"/>
</dbReference>
<dbReference type="AlphaFoldDB" id="A0A2S0MSN2"/>
<gene>
    <name evidence="6" type="ORF">C6Y53_15115</name>
</gene>
<reference evidence="7" key="1">
    <citation type="submission" date="2018-03" db="EMBL/GenBank/DDBJ databases">
        <title>Genomic analysis of the strain SH-1 isolated from shrimp intestine.</title>
        <authorList>
            <person name="Kim Y.-S."/>
            <person name="Kim S.-E."/>
            <person name="Kim K.-H."/>
        </authorList>
    </citation>
    <scope>NUCLEOTIDE SEQUENCE [LARGE SCALE GENOMIC DNA]</scope>
    <source>
        <strain evidence="7">SH-1</strain>
    </source>
</reference>
<dbReference type="EMBL" id="CP027665">
    <property type="protein sequence ID" value="AVO38899.1"/>
    <property type="molecule type" value="Genomic_DNA"/>
</dbReference>
<dbReference type="GO" id="GO:0004553">
    <property type="term" value="F:hydrolase activity, hydrolyzing O-glycosyl compounds"/>
    <property type="evidence" value="ECO:0007669"/>
    <property type="project" value="InterPro"/>
</dbReference>
<protein>
    <submittedName>
        <fullName evidence="6">Lytic transglycosylase domain-containing protein</fullName>
    </submittedName>
</protein>
<name>A0A2S0MSN2_9RHOB</name>
<dbReference type="SUPFAM" id="SSF53955">
    <property type="entry name" value="Lysozyme-like"/>
    <property type="match status" value="1"/>
</dbReference>
<dbReference type="Gene3D" id="1.25.20.10">
    <property type="entry name" value="Bacterial muramidases"/>
    <property type="match status" value="1"/>
</dbReference>
<evidence type="ECO:0000256" key="2">
    <source>
        <dbReference type="ARBA" id="ARBA00009387"/>
    </source>
</evidence>
<dbReference type="PANTHER" id="PTHR37423">
    <property type="entry name" value="SOLUBLE LYTIC MUREIN TRANSGLYCOSYLASE-RELATED"/>
    <property type="match status" value="1"/>
</dbReference>
<feature type="chain" id="PRO_5015589537" evidence="4">
    <location>
        <begin position="22"/>
        <end position="660"/>
    </location>
</feature>
<dbReference type="GO" id="GO:0000270">
    <property type="term" value="P:peptidoglycan metabolic process"/>
    <property type="evidence" value="ECO:0007669"/>
    <property type="project" value="InterPro"/>
</dbReference>